<dbReference type="Proteomes" id="UP000008631">
    <property type="component" value="Chromosome"/>
</dbReference>
<organism evidence="2 3">
    <name type="scientific">Isosphaera pallida (strain ATCC 43644 / DSM 9630 / IS1B)</name>
    <dbReference type="NCBI Taxonomy" id="575540"/>
    <lineage>
        <taxon>Bacteria</taxon>
        <taxon>Pseudomonadati</taxon>
        <taxon>Planctomycetota</taxon>
        <taxon>Planctomycetia</taxon>
        <taxon>Isosphaerales</taxon>
        <taxon>Isosphaeraceae</taxon>
        <taxon>Isosphaera</taxon>
    </lineage>
</organism>
<evidence type="ECO:0000313" key="2">
    <source>
        <dbReference type="EMBL" id="ADV61112.1"/>
    </source>
</evidence>
<dbReference type="InterPro" id="IPR013114">
    <property type="entry name" value="FabA_FabZ"/>
</dbReference>
<dbReference type="AlphaFoldDB" id="E8QZI5"/>
<reference key="1">
    <citation type="submission" date="2010-11" db="EMBL/GenBank/DDBJ databases">
        <title>The complete sequence of chromosome of Isophaera pallida ATCC 43644.</title>
        <authorList>
            <consortium name="US DOE Joint Genome Institute (JGI-PGF)"/>
            <person name="Lucas S."/>
            <person name="Copeland A."/>
            <person name="Lapidus A."/>
            <person name="Bruce D."/>
            <person name="Goodwin L."/>
            <person name="Pitluck S."/>
            <person name="Kyrpides N."/>
            <person name="Mavromatis K."/>
            <person name="Pagani I."/>
            <person name="Ivanova N."/>
            <person name="Saunders E."/>
            <person name="Brettin T."/>
            <person name="Detter J.C."/>
            <person name="Han C."/>
            <person name="Tapia R."/>
            <person name="Land M."/>
            <person name="Hauser L."/>
            <person name="Markowitz V."/>
            <person name="Cheng J.-F."/>
            <person name="Hugenholtz P."/>
            <person name="Woyke T."/>
            <person name="Wu D."/>
            <person name="Eisen J.A."/>
        </authorList>
    </citation>
    <scope>NUCLEOTIDE SEQUENCE</scope>
    <source>
        <strain>ATCC 43644</strain>
    </source>
</reference>
<dbReference type="SUPFAM" id="SSF54637">
    <property type="entry name" value="Thioesterase/thiol ester dehydrase-isomerase"/>
    <property type="match status" value="1"/>
</dbReference>
<dbReference type="Pfam" id="PF07977">
    <property type="entry name" value="FabA"/>
    <property type="match status" value="1"/>
</dbReference>
<evidence type="ECO:0000256" key="1">
    <source>
        <dbReference type="ARBA" id="ARBA00023239"/>
    </source>
</evidence>
<sequence length="181" mass="19830">MDSQLQSGTAVMRWIWIDRFEAFESGRMARTVKNITFAEEHVHDPTPSYPLFPSSLIIEGLAQTAGLLVGESRDFQDKVILAKLPRMEFFGHAVPGDTLTYEAHVADIRAEGAAVVDVRALRGNQTLAEGEIVFAFLTAEQAPIDLGDSSFVFAGPMRALIRSLRAAEARSSRPDQEGQAP</sequence>
<dbReference type="eggNOG" id="COG0764">
    <property type="taxonomic scope" value="Bacteria"/>
</dbReference>
<dbReference type="RefSeq" id="WP_013563401.1">
    <property type="nucleotide sequence ID" value="NC_014962.1"/>
</dbReference>
<dbReference type="InterPro" id="IPR029069">
    <property type="entry name" value="HotDog_dom_sf"/>
</dbReference>
<gene>
    <name evidence="2" type="ordered locus">Isop_0519</name>
</gene>
<proteinExistence type="predicted"/>
<dbReference type="PANTHER" id="PTHR30272:SF1">
    <property type="entry name" value="3-HYDROXYACYL-[ACYL-CARRIER-PROTEIN] DEHYDRATASE"/>
    <property type="match status" value="1"/>
</dbReference>
<dbReference type="EMBL" id="CP002353">
    <property type="protein sequence ID" value="ADV61112.1"/>
    <property type="molecule type" value="Genomic_DNA"/>
</dbReference>
<dbReference type="STRING" id="575540.Isop_0519"/>
<evidence type="ECO:0000313" key="3">
    <source>
        <dbReference type="Proteomes" id="UP000008631"/>
    </source>
</evidence>
<protein>
    <submittedName>
        <fullName evidence="2">Beta-hydroxyacyl-(Acyl-carrier-protein) dehydratase FabA/FabZ</fullName>
    </submittedName>
</protein>
<dbReference type="PANTHER" id="PTHR30272">
    <property type="entry name" value="3-HYDROXYACYL-[ACYL-CARRIER-PROTEIN] DEHYDRATASE"/>
    <property type="match status" value="1"/>
</dbReference>
<keyword evidence="3" id="KW-1185">Reference proteome</keyword>
<dbReference type="KEGG" id="ipa:Isop_0519"/>
<dbReference type="InParanoid" id="E8QZI5"/>
<dbReference type="HOGENOM" id="CLU_078912_3_1_0"/>
<name>E8QZI5_ISOPI</name>
<dbReference type="Gene3D" id="3.10.129.10">
    <property type="entry name" value="Hotdog Thioesterase"/>
    <property type="match status" value="1"/>
</dbReference>
<reference evidence="2 3" key="2">
    <citation type="journal article" date="2011" name="Stand. Genomic Sci.">
        <title>Complete genome sequence of Isosphaera pallida type strain (IS1B).</title>
        <authorList>
            <consortium name="US DOE Joint Genome Institute (JGI-PGF)"/>
            <person name="Goker M."/>
            <person name="Cleland D."/>
            <person name="Saunders E."/>
            <person name="Lapidus A."/>
            <person name="Nolan M."/>
            <person name="Lucas S."/>
            <person name="Hammon N."/>
            <person name="Deshpande S."/>
            <person name="Cheng J.F."/>
            <person name="Tapia R."/>
            <person name="Han C."/>
            <person name="Goodwin L."/>
            <person name="Pitluck S."/>
            <person name="Liolios K."/>
            <person name="Pagani I."/>
            <person name="Ivanova N."/>
            <person name="Mavromatis K."/>
            <person name="Pati A."/>
            <person name="Chen A."/>
            <person name="Palaniappan K."/>
            <person name="Land M."/>
            <person name="Hauser L."/>
            <person name="Chang Y.J."/>
            <person name="Jeffries C.D."/>
            <person name="Detter J.C."/>
            <person name="Beck B."/>
            <person name="Woyke T."/>
            <person name="Bristow J."/>
            <person name="Eisen J.A."/>
            <person name="Markowitz V."/>
            <person name="Hugenholtz P."/>
            <person name="Kyrpides N.C."/>
            <person name="Klenk H.P."/>
        </authorList>
    </citation>
    <scope>NUCLEOTIDE SEQUENCE [LARGE SCALE GENOMIC DNA]</scope>
    <source>
        <strain evidence="3">ATCC 43644 / DSM 9630 / IS1B</strain>
    </source>
</reference>
<keyword evidence="1" id="KW-0456">Lyase</keyword>
<accession>E8QZI5</accession>
<dbReference type="GO" id="GO:0016829">
    <property type="term" value="F:lyase activity"/>
    <property type="evidence" value="ECO:0007669"/>
    <property type="project" value="UniProtKB-KW"/>
</dbReference>